<evidence type="ECO:0000313" key="3">
    <source>
        <dbReference type="Proteomes" id="UP000594263"/>
    </source>
</evidence>
<protein>
    <submittedName>
        <fullName evidence="2">Uncharacterized protein</fullName>
    </submittedName>
</protein>
<dbReference type="EnsemblPlants" id="Kaladp1246s0026.1.v1.1">
    <property type="protein sequence ID" value="Kaladp1246s0026.1.v1.1"/>
    <property type="gene ID" value="Kaladp1246s0026.v1.1"/>
</dbReference>
<dbReference type="Proteomes" id="UP000594263">
    <property type="component" value="Unplaced"/>
</dbReference>
<evidence type="ECO:0000313" key="2">
    <source>
        <dbReference type="EnsemblPlants" id="Kaladp1246s0026.1.v1.1"/>
    </source>
</evidence>
<proteinExistence type="predicted"/>
<dbReference type="AlphaFoldDB" id="A0A7N0VMM0"/>
<feature type="compositionally biased region" description="Basic and acidic residues" evidence="1">
    <location>
        <begin position="93"/>
        <end position="107"/>
    </location>
</feature>
<evidence type="ECO:0000256" key="1">
    <source>
        <dbReference type="SAM" id="MobiDB-lite"/>
    </source>
</evidence>
<reference evidence="2" key="1">
    <citation type="submission" date="2021-01" db="UniProtKB">
        <authorList>
            <consortium name="EnsemblPlants"/>
        </authorList>
    </citation>
    <scope>IDENTIFICATION</scope>
</reference>
<organism evidence="2 3">
    <name type="scientific">Kalanchoe fedtschenkoi</name>
    <name type="common">Lavender scallops</name>
    <name type="synonym">South American air plant</name>
    <dbReference type="NCBI Taxonomy" id="63787"/>
    <lineage>
        <taxon>Eukaryota</taxon>
        <taxon>Viridiplantae</taxon>
        <taxon>Streptophyta</taxon>
        <taxon>Embryophyta</taxon>
        <taxon>Tracheophyta</taxon>
        <taxon>Spermatophyta</taxon>
        <taxon>Magnoliopsida</taxon>
        <taxon>eudicotyledons</taxon>
        <taxon>Gunneridae</taxon>
        <taxon>Pentapetalae</taxon>
        <taxon>Saxifragales</taxon>
        <taxon>Crassulaceae</taxon>
        <taxon>Kalanchoe</taxon>
    </lineage>
</organism>
<sequence>METSKQAEIVMDTVEEHQVEVEDEKAETPTTTTNISFDISYITHRYLGKERNQRSRYKLNKMARKKKPTAKEFEEAIQEALVTSPEPGNASTTRDERVSPNNKDVEA</sequence>
<dbReference type="Gramene" id="Kaladp1246s0026.1.v1.1">
    <property type="protein sequence ID" value="Kaladp1246s0026.1.v1.1"/>
    <property type="gene ID" value="Kaladp1246s0026.v1.1"/>
</dbReference>
<feature type="region of interest" description="Disordered" evidence="1">
    <location>
        <begin position="79"/>
        <end position="107"/>
    </location>
</feature>
<accession>A0A7N0VMM0</accession>
<name>A0A7N0VMM0_KALFE</name>
<keyword evidence="3" id="KW-1185">Reference proteome</keyword>